<sequence length="993" mass="110938">MRGMDGALTCPEDNLGGGRMASESAGPSGPVIPTRGRQPSNDKSFVCDHPGCTKRFTRAEHLQRHALNHLPGGSACPKCRAHFKRPDLLKRHMDRHVQKDLEAGGPGCGVLDTRKRSWKAPDGSVVEKRPCFRPETQQIPSPESEPPESSGEQQDQQQSVIEYWGQDSDHQGDNPEHPDWPQPGDLGLEVQNCEPLSLQSVSQLDYSFQASTLAEQGDHNGQLSESWDDAIDPNLDPSLLSGAMLDVAQLDYDQIFQPDTASSFNMPYTTALDYNWLFDMKGTQTSLINLPDKPSQLEQAPSFQEALFTISPESMDSSQLWPERRDSQPASEDLNNMQQLPLPSTNQSTHSTSSDLVPKAAKKPVRRGRRTSTALVGPVDGGDQSTPNDIDRPFSLLSRRPVLPQINETVRKRLLQIIESTNPCLPESHHPLSNEPLLSVKSLQNYLDLYFTRFNTAYPLIHLPTFDANTAEPLHLLSILLLGATYSNKDAHQLAVRIHDVMRPSIFAHAGFSPRPELWTLQTILLVECFGKSRAGQKQHDMSHLFHGLLINLIRRSDCQFVRPNGPPSDVVDHDQTLRDAWRRWSIAEQKKRLALLCFMWDTQHAVLFCQSLCMSAFELRVELPCSQRMWEAGDAMAWAAAWRSSQSNQGQFFLPALKSYMAPTVPRPQGLSGLSRVLLFHGLMSIAWDMQRRDQTALGVVSGDNPGGHWRKIIGGAYETWKSDFDAYTLAVIGRLPRSSEDESQRSEHIAFATAYNTLYHSAQALLNMEFLDVQIYAGARNILGRPVQQKDYRRSARNVKQWASAARREPSQDSGQTQAAKDALVKQNLEHPTTWGRNSANTAAWHAGRMLRDGTKILTGSDAMSLFHVPWCLYLATLTCWAFHHAGPLRGGRSIAPGDEMADESSDESDEMVWDPRGEMEALVTSMAEMGQRDSTSGISQRRQTNGLVWSMAEILTKVRWEIVQTGVKVLRGLVPQRLINQYDDPLGDGF</sequence>
<protein>
    <submittedName>
        <fullName evidence="1">Uncharacterized protein</fullName>
    </submittedName>
</protein>
<evidence type="ECO:0000313" key="1">
    <source>
        <dbReference type="EMBL" id="UPK99866.1"/>
    </source>
</evidence>
<accession>A0ACD3ZF87</accession>
<gene>
    <name evidence="1" type="ORF">LCI18_010801</name>
</gene>
<evidence type="ECO:0000313" key="2">
    <source>
        <dbReference type="Proteomes" id="UP000830768"/>
    </source>
</evidence>
<keyword evidence="2" id="KW-1185">Reference proteome</keyword>
<organism evidence="1 2">
    <name type="scientific">Fusarium solani subsp. cucurbitae</name>
    <name type="common">Neocosmosporum cucurbitae</name>
    <dbReference type="NCBI Taxonomy" id="2747967"/>
    <lineage>
        <taxon>Eukaryota</taxon>
        <taxon>Fungi</taxon>
        <taxon>Dikarya</taxon>
        <taxon>Ascomycota</taxon>
        <taxon>Pezizomycotina</taxon>
        <taxon>Sordariomycetes</taxon>
        <taxon>Hypocreomycetidae</taxon>
        <taxon>Hypocreales</taxon>
        <taxon>Nectriaceae</taxon>
        <taxon>Fusarium</taxon>
        <taxon>Fusarium solani species complex</taxon>
    </lineage>
</organism>
<dbReference type="EMBL" id="CP090037">
    <property type="protein sequence ID" value="UPK99866.1"/>
    <property type="molecule type" value="Genomic_DNA"/>
</dbReference>
<proteinExistence type="predicted"/>
<dbReference type="Proteomes" id="UP000830768">
    <property type="component" value="Chromosome 9"/>
</dbReference>
<reference evidence="1" key="1">
    <citation type="submission" date="2021-11" db="EMBL/GenBank/DDBJ databases">
        <title>Fusarium solani-melongenae Genome sequencing and assembly.</title>
        <authorList>
            <person name="Xie S."/>
            <person name="Huang L."/>
            <person name="Zhang X."/>
        </authorList>
    </citation>
    <scope>NUCLEOTIDE SEQUENCE</scope>
    <source>
        <strain evidence="1">CRI 24-3</strain>
    </source>
</reference>
<name>A0ACD3ZF87_FUSSC</name>